<keyword evidence="3" id="KW-1185">Reference proteome</keyword>
<feature type="chain" id="PRO_5004788654" description="Adhesin domain-containing protein" evidence="1">
    <location>
        <begin position="24"/>
        <end position="313"/>
    </location>
</feature>
<dbReference type="HOGENOM" id="CLU_049151_0_0_10"/>
<dbReference type="eggNOG" id="COG3595">
    <property type="taxonomic scope" value="Bacteria"/>
</dbReference>
<reference evidence="2 3" key="1">
    <citation type="submission" date="2013-12" db="EMBL/GenBank/DDBJ databases">
        <authorList>
            <consortium name="DOE Joint Genome Institute"/>
            <person name="Eisen J."/>
            <person name="Huntemann M."/>
            <person name="Han J."/>
            <person name="Chen A."/>
            <person name="Kyrpides N."/>
            <person name="Mavromatis K."/>
            <person name="Markowitz V."/>
            <person name="Palaniappan K."/>
            <person name="Ivanova N."/>
            <person name="Schaumberg A."/>
            <person name="Pati A."/>
            <person name="Liolios K."/>
            <person name="Nordberg H.P."/>
            <person name="Cantor M.N."/>
            <person name="Hua S.X."/>
            <person name="Woyke T."/>
        </authorList>
    </citation>
    <scope>NUCLEOTIDE SEQUENCE [LARGE SCALE GENOMIC DNA]</scope>
    <source>
        <strain evidence="3">DSM 19437</strain>
    </source>
</reference>
<dbReference type="AlphaFoldDB" id="W0F8C6"/>
<dbReference type="RefSeq" id="WP_008588504.1">
    <property type="nucleotide sequence ID" value="NZ_CP007035.1"/>
</dbReference>
<evidence type="ECO:0008006" key="4">
    <source>
        <dbReference type="Google" id="ProtNLM"/>
    </source>
</evidence>
<dbReference type="Proteomes" id="UP000003586">
    <property type="component" value="Chromosome"/>
</dbReference>
<keyword evidence="1" id="KW-0732">Signal</keyword>
<dbReference type="STRING" id="929713.NIASO_19850"/>
<sequence length="313" mass="35089">MKRSLKIFSVLLLLIFITRQAVAADDFEFEKKKTFTQTYSLAGNKEVSLKNSFGRIVIHTWRRGEVKVDVTITAKSNQEAKTQDILDGIRILSNDGATISFETKINSNNNNNYTSSGNKKEYRNSSSSMEINYEVYLPETTSLKITNKFGPVLVPDWRGDLHIDESFGDLTTGIISKNKGITVKFGKLLSKKIIDPDLTVEFSTVKIDALSGDVKATLKFCKNSEIGFDRNTRDVQLNTSYTNMILNIPSNLNTTLSIRNSFSDLKNRSSINIQDITKETRYGPTFTRSFTSTIGNGASSFSIKSSYSNIEIR</sequence>
<dbReference type="KEGG" id="nso:NIASO_19850"/>
<proteinExistence type="predicted"/>
<protein>
    <recommendedName>
        <fullName evidence="4">Adhesin domain-containing protein</fullName>
    </recommendedName>
</protein>
<name>W0F8C6_9BACT</name>
<evidence type="ECO:0000313" key="3">
    <source>
        <dbReference type="Proteomes" id="UP000003586"/>
    </source>
</evidence>
<dbReference type="OrthoDB" id="1117657at2"/>
<feature type="signal peptide" evidence="1">
    <location>
        <begin position="1"/>
        <end position="23"/>
    </location>
</feature>
<dbReference type="EMBL" id="CP007035">
    <property type="protein sequence ID" value="AHF18073.1"/>
    <property type="molecule type" value="Genomic_DNA"/>
</dbReference>
<gene>
    <name evidence="2" type="ORF">NIASO_19850</name>
</gene>
<accession>W0F8C6</accession>
<evidence type="ECO:0000313" key="2">
    <source>
        <dbReference type="EMBL" id="AHF18073.1"/>
    </source>
</evidence>
<evidence type="ECO:0000256" key="1">
    <source>
        <dbReference type="SAM" id="SignalP"/>
    </source>
</evidence>
<organism evidence="2 3">
    <name type="scientific">Niabella soli DSM 19437</name>
    <dbReference type="NCBI Taxonomy" id="929713"/>
    <lineage>
        <taxon>Bacteria</taxon>
        <taxon>Pseudomonadati</taxon>
        <taxon>Bacteroidota</taxon>
        <taxon>Chitinophagia</taxon>
        <taxon>Chitinophagales</taxon>
        <taxon>Chitinophagaceae</taxon>
        <taxon>Niabella</taxon>
    </lineage>
</organism>